<dbReference type="FunFam" id="2.60.220.30:FF:000007">
    <property type="entry name" value="Ankyrin-2 isoform 2"/>
    <property type="match status" value="1"/>
</dbReference>
<feature type="compositionally biased region" description="Polar residues" evidence="10">
    <location>
        <begin position="2262"/>
        <end position="2273"/>
    </location>
</feature>
<feature type="repeat" description="ANK" evidence="9">
    <location>
        <begin position="226"/>
        <end position="258"/>
    </location>
</feature>
<gene>
    <name evidence="13" type="primary">ANK2</name>
</gene>
<feature type="repeat" description="ANK" evidence="9">
    <location>
        <begin position="530"/>
        <end position="558"/>
    </location>
</feature>
<dbReference type="GeneTree" id="ENSGT00940000155279"/>
<feature type="compositionally biased region" description="Basic and acidic residues" evidence="10">
    <location>
        <begin position="2025"/>
        <end position="2038"/>
    </location>
</feature>
<dbReference type="PROSITE" id="PS50088">
    <property type="entry name" value="ANK_REPEAT"/>
    <property type="match status" value="19"/>
</dbReference>
<feature type="repeat" description="ANK" evidence="9">
    <location>
        <begin position="259"/>
        <end position="291"/>
    </location>
</feature>
<accession>A0A4W6E7T2</accession>
<feature type="compositionally biased region" description="Polar residues" evidence="10">
    <location>
        <begin position="2315"/>
        <end position="2324"/>
    </location>
</feature>
<feature type="region of interest" description="Disordered" evidence="10">
    <location>
        <begin position="2504"/>
        <end position="2538"/>
    </location>
</feature>
<feature type="compositionally biased region" description="Acidic residues" evidence="10">
    <location>
        <begin position="2195"/>
        <end position="2204"/>
    </location>
</feature>
<feature type="compositionally biased region" description="Basic and acidic residues" evidence="10">
    <location>
        <begin position="2329"/>
        <end position="2342"/>
    </location>
</feature>
<evidence type="ECO:0000313" key="13">
    <source>
        <dbReference type="Ensembl" id="ENSLCAP00010034070.1"/>
    </source>
</evidence>
<reference evidence="13" key="2">
    <citation type="submission" date="2025-08" db="UniProtKB">
        <authorList>
            <consortium name="Ensembl"/>
        </authorList>
    </citation>
    <scope>IDENTIFICATION</scope>
</reference>
<feature type="repeat" description="ANK" evidence="9">
    <location>
        <begin position="592"/>
        <end position="624"/>
    </location>
</feature>
<dbReference type="Gene3D" id="1.10.533.10">
    <property type="entry name" value="Death Domain, Fas"/>
    <property type="match status" value="1"/>
</dbReference>
<dbReference type="Gene3D" id="1.25.40.20">
    <property type="entry name" value="Ankyrin repeat-containing domain"/>
    <property type="match status" value="4"/>
</dbReference>
<dbReference type="SUPFAM" id="SSF48403">
    <property type="entry name" value="Ankyrin repeat"/>
    <property type="match status" value="3"/>
</dbReference>
<dbReference type="SMART" id="SM00005">
    <property type="entry name" value="DEATH"/>
    <property type="match status" value="1"/>
</dbReference>
<dbReference type="Ensembl" id="ENSLCAT00010034877.1">
    <property type="protein sequence ID" value="ENSLCAP00010034070.1"/>
    <property type="gene ID" value="ENSLCAG00010014785.1"/>
</dbReference>
<dbReference type="Pfam" id="PF00531">
    <property type="entry name" value="Death"/>
    <property type="match status" value="1"/>
</dbReference>
<comment type="subcellular location">
    <subcellularLocation>
        <location evidence="1">Cytoplasm</location>
        <location evidence="1">Cytoskeleton</location>
    </subcellularLocation>
    <subcellularLocation>
        <location evidence="2">Membrane</location>
    </subcellularLocation>
</comment>
<evidence type="ECO:0000256" key="5">
    <source>
        <dbReference type="ARBA" id="ARBA00022737"/>
    </source>
</evidence>
<dbReference type="InterPro" id="IPR051165">
    <property type="entry name" value="Multifunctional_ANK_Repeat"/>
</dbReference>
<evidence type="ECO:0000256" key="7">
    <source>
        <dbReference type="ARBA" id="ARBA00023136"/>
    </source>
</evidence>
<feature type="domain" description="ZU5" evidence="12">
    <location>
        <begin position="939"/>
        <end position="1127"/>
    </location>
</feature>
<feature type="repeat" description="ANK" evidence="9">
    <location>
        <begin position="691"/>
        <end position="723"/>
    </location>
</feature>
<sequence>ILDQEQNRKDDSVSLWRFLRNRSDSNTSFLRAARAGNIDKVLEYLKGGVDISTCNQNGLNALHLAAKEGHVDLVQELLDRGAAVDSATKKGNTALHIASLAGQAEVVKILVKRGADINAQSQNGFTPLYMAAQENHLDVVRYLLENGGNQSTATEDGFTPLAIALQQGHNQVVSILLENDTKGKVRLPALHIAARKDDTKSAALLLQNDHNADVQSKMMVNRTTESGFTPLHIAAHYGNVNVATLLLNRGAAVDFTARNGITPLHVASKRGNTNMVRLLLDRGSQIDAKTRDGLTPLHCAARSGHDTAVELLLERGAPLLARTKNGLSPLHMAAQGDHVECVKHLLQHKAPVDDVTLDYLTALHVAAHCGHYRVTKLLLDKRANPNARALNGFTPLHIACKKNRVKVMELLVKYGASIQAITESGLTPIHVAAFMGHLNIVLLLLQNGASPDVSNIVSNWKQPSQRAGKSIKMRKKIVQLLLQHMAHPDAATTNGYTPLHISAREGQVETASVLLEAGASHSLATKVLLPLHVAAKYGSLDVAKLLLQRRAPPDSAGKNGLTPLHVAAHYDNQKVALLLLDKGASPHTMAKNGYTPLHIAAKKNQMEIATVLLQFGAETNIVTKQGVTPLHLASQEGHTDMAALLMSKGAQVNVPTKSGLTALHLAAQEDKVAVAEILARNGANLDQQTKLGYTPLIVACHYGNAKMVNFLLQNGASVNAKTKNGYTPLHQAAQQGNTHIINILLQYGAKPNAITVNGNTALGIARRLGYISVVDTLRVVTEEIITTTTTVTEKHKLNVPETMTEVLDVSDEEGDDTMTGDGGEYLRPEDLRELGDDSLPGQYLDGMNYLRFSLEGGRTDSSDRSFTPTHHSYYSPKHEGMMDEMLTSHQVSSLARENERDSYRLSWGTEHLDNVALSSSPIHSGHSSPCHDHGDHSSFLVSFMVDARGGAMRGCRHNGLRIIIPPRKCSAPTRVTCRLVKRHRLATMPPMVEGEGLASRLIEVGPSGAQFLGKLHLPSAPPPLNEGESLVSRILQLGPPGTKFLGPVIVEIPHFAALRGKERELVILRSETGESWKEHHCEHTQEELNQILNGMDEELDTPEELERKRICRIITRDFPQYFAVVSRIKQDSNLIGPEGGILSSTVVPQVQAVFPEGALTKRIRVGLQAQPVNIDVVRKILGNKATFSPIVTLEPRRRKFHKPITMTIPVPKSNSDPVLNGFGGDTPTLRLLCSITGGTTPAQWEDITGTTPLTFINDCVSFTTNVSARFWLIDCRQVQESVNFSTQVYREIICVPYMAKFVIFAKTHDPIEARLRCFCMTDDKIDKTLEQQENFTEVARSRDVEVLEGKPIYADCFGNLVPLTKSGQHHLFSFFAFKENRLALFIKIRDNTQEPCGRLSFMKEPRNYRSLTQNAICNLNITLPSYCKESDSDQEQEEEVKAATTETSVLKSELIREPDLLSDVSEMKQDLIKMTAILTADSTEKSPSLGGCGLEKGTEDVSGEPLEIMEKDLEKVKEDLEKVSEILRSGTYEGEMAEEAAKAARMSEEWVLLTDSEIEEAKKMAALEIQEPVLRETRANRGAPRPKAIKDSGDLKEYLLDAPVTSKVKAKKESAIQERFTDVVLRKSAKPTTPTKVHDKPTAGDVKKPVRRKGKDQGQAEESTEAGALLSVPTAPAPASPVSPVVEETPIGSIKDKVKALQQKVEAEQKSKKVTGSKPSQLPVMSKPSSKAKESPKTKQPPPKSPKAESEKLEETMSVKELMQAFQTGQDPSKRKSGLFELKTSTTSRAEKTTKSETIQSKSMTKAITSRVSQEREVSLDSKPGKKETTQQDREKETKSVAAAHSELTETVDFGNGGLDDSSDSLKHEGVADSLSASSGDGTPHLSSEDSYKHEGLATPGTSPESLCLSPKTGQQAATTSAPATTTVKKESKDTEKSGDSGVGASGDQLSTELTLPVSSSEAADDHTTSESISVRRSESKPSKPQKLTKRISETVETFLSDDESPDRQLTLSLVGSPAPRSSSQRHESLELPLKQDSDALSPLADDSLTISHRDSLEGSPLMEENSSHKSPDSIEPSPTKESPPHDSLESSPVEQKSQPSFPSTLGPPSKSSSHPESSKSTEFPHDALRGRLLRDHEASADDDSCEQTSQMTSSGKSPLSPDTPSSEEVSYEVNPKPPDHTFLSVPSKPAVIPEDPEEEDTSDSYEAKRKITPEEEMFKMAAKIKTFDEMEQEAKSKKNSRKDLFPSADAKIGDDSYETLEPTTEKLSQSECGLSRPTEESKLALFVDPHIKVQPPSPFSAGLHDGSHSKEVQNTRASVTSEGPHSVSDQHHSKSKLEAAQEQRIPPSLKADKDSSARKAAVTANAENRTDEQKEECLRKSRENKDDKDGQESGVSRLQTGMLKPGSNVTDEVKGDHRGHTAAPEAELGATVATDQTKEMFKPEVCIYDDTEEDDEALEPPRTESKGVTAKVDTDSWSAMREDDATFAARVKEEEQKILNLVVDRQSLQATPDTTPGRTPTEDSTPTSEPNPFLFQEGKLFEMTRSGAIDMTKRSYEEEGGGFAFFQIGEQPLEEPLLEEARQEGRRSAAEPEVGLNLTLEVKTEEDEKSKETIESQLQSPPEGDQLISKADASKSKIPKMGVSASAKPTKKDQTSPEGVETKTDKTVNDGSLDLDTSFPDQMITNVQTAETTVTRSVYSEQGQESSDSSPEEPQSVIEAPKSTGKSKQSASSSIKKTAGKTQAKSAPQGSSKSTIHSPSHATSSSTTLKKEASFTSESKSRIPIKASTVKPDSTVKRVESTQEPKKLKVPVKKDTRRKSETDAGPSVDVKTKTPSSKAKSFCEGESTRPSAKKVQGRPSSAESAKTKGFQSRLPVRGKSGQPSQSPAPTKQKSETRKKSIEFFEEISDEAAKLVARLAQAETEKEQEAAAGNSDDESSLIDPSFIESETFPEMQFPPPGDVFPIRPLWDDPVETQMQRIPDDKVQIDPQDEAERNEQRLAIIADHLGFSWTELARELDFSEERINLIRIENPNSLQDQSHALLKLWAEREGKHATESTLIKRLTKINRMDIVHLIETKIIKSTQEETSSHTYAEIELMMFMSMYNVLMDCFSIEFNHVPMVSAEDLSSSLSSLHETTGRSETDSTATGLLRNAQREKLQKEMETTYMRFVFLQADNLPDIPPQTVTEEKYIDEHGNMVVKKITRKVIRKYVSADGMETQEVTIEGSHQETVQIEEGDSVSKVVKRTVLHSEGDQKEVSVF</sequence>
<evidence type="ECO:0000259" key="12">
    <source>
        <dbReference type="PROSITE" id="PS51145"/>
    </source>
</evidence>
<dbReference type="GO" id="GO:0016020">
    <property type="term" value="C:membrane"/>
    <property type="evidence" value="ECO:0007669"/>
    <property type="project" value="UniProtKB-SubCell"/>
</dbReference>
<feature type="compositionally biased region" description="Polar residues" evidence="10">
    <location>
        <begin position="1948"/>
        <end position="1962"/>
    </location>
</feature>
<dbReference type="Gene3D" id="2.60.220.30">
    <property type="match status" value="3"/>
</dbReference>
<dbReference type="Pfam" id="PF17809">
    <property type="entry name" value="UPA_2"/>
    <property type="match status" value="1"/>
</dbReference>
<feature type="repeat" description="ANK" evidence="9">
    <location>
        <begin position="625"/>
        <end position="657"/>
    </location>
</feature>
<keyword evidence="14" id="KW-1185">Reference proteome</keyword>
<evidence type="ECO:0000256" key="10">
    <source>
        <dbReference type="SAM" id="MobiDB-lite"/>
    </source>
</evidence>
<feature type="compositionally biased region" description="Basic and acidic residues" evidence="10">
    <location>
        <begin position="2893"/>
        <end position="2903"/>
    </location>
</feature>
<dbReference type="FunFam" id="1.10.533.10:FF:000002">
    <property type="entry name" value="Ankyrin-3 isoform 2"/>
    <property type="match status" value="1"/>
</dbReference>
<feature type="compositionally biased region" description="Low complexity" evidence="10">
    <location>
        <begin position="1917"/>
        <end position="1927"/>
    </location>
</feature>
<name>A0A4W6E7T2_LATCA</name>
<dbReference type="SUPFAM" id="SSF47986">
    <property type="entry name" value="DEATH domain"/>
    <property type="match status" value="1"/>
</dbReference>
<feature type="compositionally biased region" description="Basic and acidic residues" evidence="10">
    <location>
        <begin position="2651"/>
        <end position="2669"/>
    </location>
</feature>
<evidence type="ECO:0000256" key="1">
    <source>
        <dbReference type="ARBA" id="ARBA00004245"/>
    </source>
</evidence>
<feature type="compositionally biased region" description="Polar residues" evidence="10">
    <location>
        <begin position="2741"/>
        <end position="2754"/>
    </location>
</feature>
<protein>
    <submittedName>
        <fullName evidence="13">Ankyrin 2</fullName>
    </submittedName>
</protein>
<feature type="compositionally biased region" description="Basic and acidic residues" evidence="10">
    <location>
        <begin position="2230"/>
        <end position="2245"/>
    </location>
</feature>
<dbReference type="FunFam" id="1.25.40.20:FF:000002">
    <property type="entry name" value="Ankyrin-2 isoform 2"/>
    <property type="match status" value="1"/>
</dbReference>
<dbReference type="InterPro" id="IPR011029">
    <property type="entry name" value="DEATH-like_dom_sf"/>
</dbReference>
<feature type="compositionally biased region" description="Basic and acidic residues" evidence="10">
    <location>
        <begin position="2795"/>
        <end position="2823"/>
    </location>
</feature>
<dbReference type="FunFam" id="1.25.40.20:FF:000003">
    <property type="entry name" value="Ankyrin, isoform B"/>
    <property type="match status" value="1"/>
</dbReference>
<feature type="region of interest" description="Disordered" evidence="10">
    <location>
        <begin position="2450"/>
        <end position="2475"/>
    </location>
</feature>
<feature type="repeat" description="ANK" evidence="9">
    <location>
        <begin position="123"/>
        <end position="155"/>
    </location>
</feature>
<dbReference type="InterPro" id="IPR002110">
    <property type="entry name" value="Ankyrin_rpt"/>
</dbReference>
<dbReference type="Pfam" id="PF00791">
    <property type="entry name" value="ZU5"/>
    <property type="match status" value="2"/>
</dbReference>
<feature type="compositionally biased region" description="Basic and acidic residues" evidence="10">
    <location>
        <begin position="1813"/>
        <end position="1839"/>
    </location>
</feature>
<dbReference type="PROSITE" id="PS51145">
    <property type="entry name" value="ZU5"/>
    <property type="match status" value="2"/>
</dbReference>
<feature type="region of interest" description="Disordered" evidence="10">
    <location>
        <begin position="2230"/>
        <end position="2438"/>
    </location>
</feature>
<feature type="repeat" description="ANK" evidence="9">
    <location>
        <begin position="424"/>
        <end position="456"/>
    </location>
</feature>
<dbReference type="SMART" id="SM00248">
    <property type="entry name" value="ANK"/>
    <property type="match status" value="21"/>
</dbReference>
<feature type="compositionally biased region" description="Basic and acidic residues" evidence="10">
    <location>
        <begin position="1964"/>
        <end position="1982"/>
    </location>
</feature>
<dbReference type="Proteomes" id="UP000314980">
    <property type="component" value="Unassembled WGS sequence"/>
</dbReference>
<keyword evidence="6 9" id="KW-0040">ANK repeat</keyword>
<evidence type="ECO:0000313" key="14">
    <source>
        <dbReference type="Proteomes" id="UP000314980"/>
    </source>
</evidence>
<dbReference type="PANTHER" id="PTHR24123:SF49">
    <property type="entry name" value="ANKYRIN-2-LIKE ISOFORM X1"/>
    <property type="match status" value="1"/>
</dbReference>
<dbReference type="Pfam" id="PF12796">
    <property type="entry name" value="Ank_2"/>
    <property type="match status" value="5"/>
</dbReference>
<feature type="compositionally biased region" description="Basic and acidic residues" evidence="10">
    <location>
        <begin position="1694"/>
        <end position="1711"/>
    </location>
</feature>
<feature type="compositionally biased region" description="Acidic residues" evidence="10">
    <location>
        <begin position="2450"/>
        <end position="2459"/>
    </location>
</feature>
<feature type="compositionally biased region" description="Polar residues" evidence="10">
    <location>
        <begin position="2680"/>
        <end position="2700"/>
    </location>
</feature>
<feature type="repeat" description="ANK" evidence="9">
    <location>
        <begin position="658"/>
        <end position="690"/>
    </location>
</feature>
<feature type="compositionally biased region" description="Polar residues" evidence="10">
    <location>
        <begin position="2507"/>
        <end position="2519"/>
    </location>
</feature>
<dbReference type="PROSITE" id="PS50017">
    <property type="entry name" value="DEATH_DOMAIN"/>
    <property type="match status" value="1"/>
</dbReference>
<feature type="repeat" description="ANK" evidence="9">
    <location>
        <begin position="156"/>
        <end position="179"/>
    </location>
</feature>
<dbReference type="PRINTS" id="PR01415">
    <property type="entry name" value="ANKYRIN"/>
</dbReference>
<feature type="repeat" description="ANK" evidence="9">
    <location>
        <begin position="391"/>
        <end position="423"/>
    </location>
</feature>
<feature type="compositionally biased region" description="Basic and acidic residues" evidence="10">
    <location>
        <begin position="1746"/>
        <end position="1758"/>
    </location>
</feature>
<organism evidence="13 14">
    <name type="scientific">Lates calcarifer</name>
    <name type="common">Barramundi</name>
    <name type="synonym">Holocentrus calcarifer</name>
    <dbReference type="NCBI Taxonomy" id="8187"/>
    <lineage>
        <taxon>Eukaryota</taxon>
        <taxon>Metazoa</taxon>
        <taxon>Chordata</taxon>
        <taxon>Craniata</taxon>
        <taxon>Vertebrata</taxon>
        <taxon>Euteleostomi</taxon>
        <taxon>Actinopterygii</taxon>
        <taxon>Neopterygii</taxon>
        <taxon>Teleostei</taxon>
        <taxon>Neoteleostei</taxon>
        <taxon>Acanthomorphata</taxon>
        <taxon>Carangaria</taxon>
        <taxon>Carangaria incertae sedis</taxon>
        <taxon>Centropomidae</taxon>
        <taxon>Lates</taxon>
    </lineage>
</organism>
<reference evidence="13" key="3">
    <citation type="submission" date="2025-09" db="UniProtKB">
        <authorList>
            <consortium name="Ensembl"/>
        </authorList>
    </citation>
    <scope>IDENTIFICATION</scope>
</reference>
<feature type="compositionally biased region" description="Basic and acidic residues" evidence="10">
    <location>
        <begin position="2369"/>
        <end position="2392"/>
    </location>
</feature>
<dbReference type="PANTHER" id="PTHR24123">
    <property type="entry name" value="ANKYRIN REPEAT-CONTAINING"/>
    <property type="match status" value="1"/>
</dbReference>
<keyword evidence="5" id="KW-0677">Repeat</keyword>
<feature type="repeat" description="ANK" evidence="9">
    <location>
        <begin position="494"/>
        <end position="526"/>
    </location>
</feature>
<feature type="repeat" description="ANK" evidence="9">
    <location>
        <begin position="325"/>
        <end position="357"/>
    </location>
</feature>
<feature type="repeat" description="ANK" evidence="9">
    <location>
        <begin position="57"/>
        <end position="89"/>
    </location>
</feature>
<feature type="compositionally biased region" description="Basic and acidic residues" evidence="10">
    <location>
        <begin position="1887"/>
        <end position="1896"/>
    </location>
</feature>
<keyword evidence="3" id="KW-0963">Cytoplasm</keyword>
<feature type="compositionally biased region" description="Basic and acidic residues" evidence="10">
    <location>
        <begin position="1636"/>
        <end position="1648"/>
    </location>
</feature>
<feature type="compositionally biased region" description="Basic and acidic residues" evidence="10">
    <location>
        <begin position="2117"/>
        <end position="2140"/>
    </location>
</feature>
<feature type="repeat" description="ANK" evidence="9">
    <location>
        <begin position="724"/>
        <end position="756"/>
    </location>
</feature>
<evidence type="ECO:0000256" key="4">
    <source>
        <dbReference type="ARBA" id="ARBA00022553"/>
    </source>
</evidence>
<feature type="region of interest" description="Disordered" evidence="10">
    <location>
        <begin position="1620"/>
        <end position="2213"/>
    </location>
</feature>
<evidence type="ECO:0000259" key="11">
    <source>
        <dbReference type="PROSITE" id="PS50017"/>
    </source>
</evidence>
<dbReference type="Pfam" id="PF00023">
    <property type="entry name" value="Ank"/>
    <property type="match status" value="3"/>
</dbReference>
<dbReference type="FunFam" id="2.60.220.30:FF:000001">
    <property type="entry name" value="Ankyrin-3 isoform 2"/>
    <property type="match status" value="1"/>
</dbReference>
<feature type="compositionally biased region" description="Low complexity" evidence="10">
    <location>
        <begin position="2755"/>
        <end position="2769"/>
    </location>
</feature>
<feature type="compositionally biased region" description="Polar residues" evidence="10">
    <location>
        <begin position="2882"/>
        <end position="2892"/>
    </location>
</feature>
<feature type="domain" description="ZU5" evidence="12">
    <location>
        <begin position="1129"/>
        <end position="1276"/>
    </location>
</feature>
<evidence type="ECO:0000256" key="8">
    <source>
        <dbReference type="ARBA" id="ARBA00023212"/>
    </source>
</evidence>
<dbReference type="InterPro" id="IPR000906">
    <property type="entry name" value="ZU5_dom"/>
</dbReference>
<feature type="domain" description="Death" evidence="11">
    <location>
        <begin position="2997"/>
        <end position="3081"/>
    </location>
</feature>
<feature type="compositionally biased region" description="Low complexity" evidence="10">
    <location>
        <begin position="2523"/>
        <end position="2533"/>
    </location>
</feature>
<feature type="compositionally biased region" description="Polar residues" evidence="10">
    <location>
        <begin position="1796"/>
        <end position="1812"/>
    </location>
</feature>
<feature type="compositionally biased region" description="Basic and acidic residues" evidence="10">
    <location>
        <begin position="2580"/>
        <end position="2591"/>
    </location>
</feature>
<feature type="region of interest" description="Disordered" evidence="10">
    <location>
        <begin position="2920"/>
        <end position="2942"/>
    </location>
</feature>
<feature type="compositionally biased region" description="Polar residues" evidence="10">
    <location>
        <begin position="2147"/>
        <end position="2169"/>
    </location>
</feature>
<evidence type="ECO:0000256" key="3">
    <source>
        <dbReference type="ARBA" id="ARBA00022490"/>
    </source>
</evidence>
<feature type="compositionally biased region" description="Low complexity" evidence="10">
    <location>
        <begin position="2701"/>
        <end position="2738"/>
    </location>
</feature>
<feature type="repeat" description="ANK" evidence="9">
    <location>
        <begin position="559"/>
        <end position="591"/>
    </location>
</feature>
<feature type="compositionally biased region" description="Basic and acidic residues" evidence="10">
    <location>
        <begin position="1928"/>
        <end position="1939"/>
    </location>
</feature>
<dbReference type="GO" id="GO:0005856">
    <property type="term" value="C:cytoskeleton"/>
    <property type="evidence" value="ECO:0007669"/>
    <property type="project" value="UniProtKB-SubCell"/>
</dbReference>
<feature type="repeat" description="ANK" evidence="9">
    <location>
        <begin position="90"/>
        <end position="122"/>
    </location>
</feature>
<dbReference type="PROSITE" id="PS50297">
    <property type="entry name" value="ANK_REP_REGION"/>
    <property type="match status" value="19"/>
</dbReference>
<feature type="compositionally biased region" description="Basic and acidic residues" evidence="10">
    <location>
        <begin position="2603"/>
        <end position="2615"/>
    </location>
</feature>
<dbReference type="InterPro" id="IPR040745">
    <property type="entry name" value="Ankyrin_UPA"/>
</dbReference>
<keyword evidence="4" id="KW-0597">Phosphoprotein</keyword>
<keyword evidence="8" id="KW-0206">Cytoskeleton</keyword>
<dbReference type="GO" id="GO:0007165">
    <property type="term" value="P:signal transduction"/>
    <property type="evidence" value="ECO:0007669"/>
    <property type="project" value="InterPro"/>
</dbReference>
<dbReference type="InterPro" id="IPR036770">
    <property type="entry name" value="Ankyrin_rpt-contain_sf"/>
</dbReference>
<dbReference type="InterPro" id="IPR000488">
    <property type="entry name" value="Death_dom"/>
</dbReference>
<keyword evidence="7" id="KW-0472">Membrane</keyword>
<evidence type="ECO:0000256" key="2">
    <source>
        <dbReference type="ARBA" id="ARBA00004370"/>
    </source>
</evidence>
<dbReference type="FunFam" id="1.25.40.20:FF:000489">
    <property type="entry name" value="Ankyrin 2"/>
    <property type="match status" value="1"/>
</dbReference>
<dbReference type="Gene3D" id="2.60.40.2660">
    <property type="match status" value="1"/>
</dbReference>
<dbReference type="FunFam" id="2.60.40.2660:FF:000001">
    <property type="entry name" value="Ankyrin-3 isoform 2"/>
    <property type="match status" value="1"/>
</dbReference>
<dbReference type="Pfam" id="PF13637">
    <property type="entry name" value="Ank_4"/>
    <property type="match status" value="3"/>
</dbReference>
<evidence type="ECO:0000256" key="9">
    <source>
        <dbReference type="PROSITE-ProRule" id="PRU00023"/>
    </source>
</evidence>
<feature type="compositionally biased region" description="Polar residues" evidence="10">
    <location>
        <begin position="2090"/>
        <end position="2104"/>
    </location>
</feature>
<feature type="repeat" description="ANK" evidence="9">
    <location>
        <begin position="358"/>
        <end position="390"/>
    </location>
</feature>
<feature type="compositionally biased region" description="Low complexity" evidence="10">
    <location>
        <begin position="2039"/>
        <end position="2049"/>
    </location>
</feature>
<feature type="repeat" description="ANK" evidence="9">
    <location>
        <begin position="292"/>
        <end position="324"/>
    </location>
</feature>
<dbReference type="SMART" id="SM00218">
    <property type="entry name" value="ZU5"/>
    <property type="match status" value="1"/>
</dbReference>
<proteinExistence type="predicted"/>
<evidence type="ECO:0000256" key="6">
    <source>
        <dbReference type="ARBA" id="ARBA00023043"/>
    </source>
</evidence>
<feature type="region of interest" description="Disordered" evidence="10">
    <location>
        <begin position="2563"/>
        <end position="2903"/>
    </location>
</feature>
<dbReference type="FunFam" id="2.60.220.30:FF:000005">
    <property type="entry name" value="Ankyrin-2 isoform 2"/>
    <property type="match status" value="1"/>
</dbReference>
<reference evidence="14" key="1">
    <citation type="submission" date="2015-09" db="EMBL/GenBank/DDBJ databases">
        <authorList>
            <person name="Sai Rama Sridatta P."/>
        </authorList>
    </citation>
    <scope>NUCLEOTIDE SEQUENCE [LARGE SCALE GENOMIC DNA]</scope>
</reference>